<dbReference type="InterPro" id="IPR049777">
    <property type="entry name" value="SCO2524-like"/>
</dbReference>
<proteinExistence type="predicted"/>
<organism evidence="1 2">
    <name type="scientific">Streptomyces netropsis</name>
    <name type="common">Streptoverticillium netropsis</name>
    <dbReference type="NCBI Taxonomy" id="55404"/>
    <lineage>
        <taxon>Bacteria</taxon>
        <taxon>Bacillati</taxon>
        <taxon>Actinomycetota</taxon>
        <taxon>Actinomycetes</taxon>
        <taxon>Kitasatosporales</taxon>
        <taxon>Streptomycetaceae</taxon>
        <taxon>Streptomyces</taxon>
    </lineage>
</organism>
<dbReference type="Proteomes" id="UP000556436">
    <property type="component" value="Unassembled WGS sequence"/>
</dbReference>
<evidence type="ECO:0000313" key="2">
    <source>
        <dbReference type="Proteomes" id="UP000556436"/>
    </source>
</evidence>
<sequence length="618" mass="68732">MRIQPRQHMLEIWRAVARQSFTQGVWRPGDTEGESSSVEDAERLLCLMYPATELPAFRLDAPDETAADVLAALQRVGNNIDIPQKLIGAITDFTRTHTDEASVPSFAGGRYFSAVDPTAELTPEQRALGVVDSYSMSITLSLATLGFLKVLTRKVHRKDVQEMAEKLEAATRTRLSAAMVSLLRSFTVNLFDADSPQGRAVCALVNQDGLSNRLVVHQLQQRLKPLRASIREYITLGLNVVGDLDNDNLLLECGWSWGLVQDAPPVDTTEPVGAQPKGLAHQVPYLYFTVVALDGIADLFSERTLTLGLLNDEQQRLAEALRLRWEITQQYWSMVARFGEERWPLEDIPWRATARVQESEYFSLSVAAILVQDLVRRRATDDDLTRTVAVMEELAVRAKITRRMTDGDPAIALHHPGVRLPLLGSESIGPPMQWTMTDFSAQLLKRTIQLCALSRNIESHDRLLRLAEQILDHLWKRRIPSGPGANLWDNIRAVYPQSSQAGTPLSWSMTERTVECMVAAAGLYEQPPIRSRTLNDIATALLSEASHLFGKEMMEPAPALEESVRNDLGDQLTVAEGKLRRARQIVDDRPGTACTLALQVLGQLDEIALGRRAASRGV</sequence>
<comment type="caution">
    <text evidence="1">The sequence shown here is derived from an EMBL/GenBank/DDBJ whole genome shotgun (WGS) entry which is preliminary data.</text>
</comment>
<evidence type="ECO:0000313" key="1">
    <source>
        <dbReference type="EMBL" id="MBB4889352.1"/>
    </source>
</evidence>
<dbReference type="NCBIfam" id="NF040567">
    <property type="entry name" value="SCO2524_fam"/>
    <property type="match status" value="1"/>
</dbReference>
<name>A0A7W7PGY8_STRNE</name>
<dbReference type="RefSeq" id="WP_184737724.1">
    <property type="nucleotide sequence ID" value="NZ_BMRW01000012.1"/>
</dbReference>
<dbReference type="AlphaFoldDB" id="A0A7W7PGY8"/>
<protein>
    <submittedName>
        <fullName evidence="1">Uncharacterized protein</fullName>
    </submittedName>
</protein>
<reference evidence="1 2" key="1">
    <citation type="submission" date="2020-08" db="EMBL/GenBank/DDBJ databases">
        <title>Genomic Encyclopedia of Type Strains, Phase III (KMG-III): the genomes of soil and plant-associated and newly described type strains.</title>
        <authorList>
            <person name="Whitman W."/>
        </authorList>
    </citation>
    <scope>NUCLEOTIDE SEQUENCE [LARGE SCALE GENOMIC DNA]</scope>
    <source>
        <strain evidence="1 2">CECT 3265</strain>
    </source>
</reference>
<keyword evidence="2" id="KW-1185">Reference proteome</keyword>
<dbReference type="EMBL" id="JACHJG010000013">
    <property type="protein sequence ID" value="MBB4889352.1"/>
    <property type="molecule type" value="Genomic_DNA"/>
</dbReference>
<gene>
    <name evidence="1" type="ORF">FHS38_005427</name>
</gene>
<accession>A0A7W7PGY8</accession>